<feature type="compositionally biased region" description="Basic and acidic residues" evidence="1">
    <location>
        <begin position="780"/>
        <end position="794"/>
    </location>
</feature>
<dbReference type="InterPro" id="IPR002156">
    <property type="entry name" value="RNaseH_domain"/>
</dbReference>
<dbReference type="Pfam" id="PF00078">
    <property type="entry name" value="RVT_1"/>
    <property type="match status" value="1"/>
</dbReference>
<dbReference type="PANTHER" id="PTHR24559:SF444">
    <property type="entry name" value="REVERSE TRANSCRIPTASE DOMAIN-CONTAINING PROTEIN"/>
    <property type="match status" value="1"/>
</dbReference>
<feature type="region of interest" description="Disordered" evidence="1">
    <location>
        <begin position="376"/>
        <end position="409"/>
    </location>
</feature>
<dbReference type="InterPro" id="IPR000477">
    <property type="entry name" value="RT_dom"/>
</dbReference>
<feature type="compositionally biased region" description="Polar residues" evidence="1">
    <location>
        <begin position="333"/>
        <end position="342"/>
    </location>
</feature>
<evidence type="ECO:0000259" key="3">
    <source>
        <dbReference type="Pfam" id="PF13456"/>
    </source>
</evidence>
<dbReference type="InterPro" id="IPR043128">
    <property type="entry name" value="Rev_trsase/Diguanyl_cyclase"/>
</dbReference>
<dbReference type="Gene3D" id="3.30.70.270">
    <property type="match status" value="1"/>
</dbReference>
<reference evidence="4" key="2">
    <citation type="submission" date="2005-04" db="EMBL/GenBank/DDBJ databases">
        <authorList>
            <person name="Buell C.R."/>
            <person name="Wing R.A."/>
            <person name="McCombie W.A."/>
            <person name="Ouyang S."/>
        </authorList>
    </citation>
    <scope>NUCLEOTIDE SEQUENCE</scope>
</reference>
<feature type="region of interest" description="Disordered" evidence="1">
    <location>
        <begin position="10"/>
        <end position="67"/>
    </location>
</feature>
<reference evidence="4" key="1">
    <citation type="journal article" date="2005" name="BMC Biol.">
        <title>The sequence of rice chromosomes 11 and 12, rich in disease resistance genes and recent gene duplications.</title>
        <authorList>
            <consortium name="The rice chromosomes 11 and 12 sequencing consortia"/>
        </authorList>
    </citation>
    <scope>NUCLEOTIDE SEQUENCE [LARGE SCALE GENOMIC DNA]</scope>
</reference>
<proteinExistence type="predicted"/>
<dbReference type="Gene3D" id="3.30.420.10">
    <property type="entry name" value="Ribonuclease H-like superfamily/Ribonuclease H"/>
    <property type="match status" value="1"/>
</dbReference>
<sequence length="964" mass="106621">MVEVVEEVVVAYTPTPAGSEDGSGSRDPRHHCRDSLTPPRRSPRRRENPNRSGGWALSPPPDGGRPHCAEVRRCLTYGDGGMPQGALQAGGDHLRHPPVIPEPQTPVQRWLDNVANLVTAAQQQLAVDRRPVTTGTSVNEQICLYGEQEARINIERRRDERRAARMGDGASSSGVSRRPPARGGHPSTPPSGGAGCKAFVASVRNVRWPPKFHPNLTEKYDGSVNLSDFLQIYTTITEAAGGDDRCFCQFRNTIPCIPAHAVVYAFKGGVRHNGMLEKIASKEPKTTVELFQLADKWRDKRKKRKPAHSDDEGHVLAADGASRPPRKEKAISSKPSTTTAGESRSADKWCSVHNTYRHSLADCRMVKNLAERFRKTDEERWQSHQMGKAPATSADNLQGETKKKAPGMKLHPSLPIISVMPGHTWLLDHIELPVAFGDPTNFRIERLDFDVANLNLPYKAVLGRLALVKFMAATHYAYHHMKIPGPNGPTTICGDPEEAGGAPEASTSRASKKRITSGDEVPIKEITLGGDLSKTAKIGGNLDTKYEDALVSFLRTNSNIFAWKPSDMPRVRREVIEHRLAVRRGAQPIWQKVQRQALEQQAIIREGVTWLLEVGFIREVIHPEWLANPVVVPKANSKLRMCIDYTDLNKACPKDPFPLPRIDQIVHSTAGCDLLCFLDAYLGYHQIRMAREDEEKTTFITPVGTFCYTTMPFGLNNAGPTFQRMTRINLSNQIARNVEAYVDDLVGGGPETTTGEQEALVSGPEATRTNAEGSPPGPTGDERPEAGTPDDKDRPRRKVQRPIYFVSEALRKPCHYFQAHWVSVVTSYPLGQIQHNREGTGQIVKWAIELAEFDLLFEPRHAIKSQVLADFIVEWTPADDSDLPSDPFLSEGTGAGVMLTSPSGDVLKYVVRLDFRATNNMAEYEGLLAGLRATAGMGICRLLVLGDFQLVVNQFSKEYQCTDS</sequence>
<dbReference type="InterPro" id="IPR012337">
    <property type="entry name" value="RNaseH-like_sf"/>
</dbReference>
<feature type="compositionally biased region" description="Basic and acidic residues" evidence="1">
    <location>
        <begin position="155"/>
        <end position="165"/>
    </location>
</feature>
<feature type="domain" description="Reverse transcriptase" evidence="2">
    <location>
        <begin position="632"/>
        <end position="746"/>
    </location>
</feature>
<evidence type="ECO:0000259" key="2">
    <source>
        <dbReference type="Pfam" id="PF00078"/>
    </source>
</evidence>
<feature type="domain" description="RNase H type-1" evidence="3">
    <location>
        <begin position="893"/>
        <end position="960"/>
    </location>
</feature>
<organism evidence="4">
    <name type="scientific">Oryza sativa subsp. japonica</name>
    <name type="common">Rice</name>
    <dbReference type="NCBI Taxonomy" id="39947"/>
    <lineage>
        <taxon>Eukaryota</taxon>
        <taxon>Viridiplantae</taxon>
        <taxon>Streptophyta</taxon>
        <taxon>Embryophyta</taxon>
        <taxon>Tracheophyta</taxon>
        <taxon>Spermatophyta</taxon>
        <taxon>Magnoliopsida</taxon>
        <taxon>Liliopsida</taxon>
        <taxon>Poales</taxon>
        <taxon>Poaceae</taxon>
        <taxon>BOP clade</taxon>
        <taxon>Oryzoideae</taxon>
        <taxon>Oryzeae</taxon>
        <taxon>Oryzinae</taxon>
        <taxon>Oryza</taxon>
        <taxon>Oryza sativa</taxon>
    </lineage>
</organism>
<dbReference type="SUPFAM" id="SSF56672">
    <property type="entry name" value="DNA/RNA polymerases"/>
    <property type="match status" value="1"/>
</dbReference>
<dbReference type="Gene3D" id="3.10.10.10">
    <property type="entry name" value="HIV Type 1 Reverse Transcriptase, subunit A, domain 1"/>
    <property type="match status" value="1"/>
</dbReference>
<feature type="region of interest" description="Disordered" evidence="1">
    <location>
        <begin position="745"/>
        <end position="798"/>
    </location>
</feature>
<dbReference type="GO" id="GO:0003676">
    <property type="term" value="F:nucleic acid binding"/>
    <property type="evidence" value="ECO:0007669"/>
    <property type="project" value="InterPro"/>
</dbReference>
<dbReference type="InterPro" id="IPR036397">
    <property type="entry name" value="RNaseH_sf"/>
</dbReference>
<dbReference type="Pfam" id="PF13456">
    <property type="entry name" value="RVT_3"/>
    <property type="match status" value="1"/>
</dbReference>
<dbReference type="CDD" id="cd01647">
    <property type="entry name" value="RT_LTR"/>
    <property type="match status" value="1"/>
</dbReference>
<dbReference type="AlphaFoldDB" id="Q2QT73"/>
<accession>Q2QT73</accession>
<dbReference type="PANTHER" id="PTHR24559">
    <property type="entry name" value="TRANSPOSON TY3-I GAG-POL POLYPROTEIN"/>
    <property type="match status" value="1"/>
</dbReference>
<dbReference type="InterPro" id="IPR043502">
    <property type="entry name" value="DNA/RNA_pol_sf"/>
</dbReference>
<dbReference type="InterPro" id="IPR053134">
    <property type="entry name" value="RNA-dir_DNA_polymerase"/>
</dbReference>
<name>Q2QT73_ORYSJ</name>
<dbReference type="EMBL" id="DP000011">
    <property type="protein sequence ID" value="ABA97534.2"/>
    <property type="molecule type" value="Genomic_DNA"/>
</dbReference>
<evidence type="ECO:0000256" key="1">
    <source>
        <dbReference type="SAM" id="MobiDB-lite"/>
    </source>
</evidence>
<dbReference type="SUPFAM" id="SSF53098">
    <property type="entry name" value="Ribonuclease H-like"/>
    <property type="match status" value="1"/>
</dbReference>
<feature type="region of interest" description="Disordered" evidence="1">
    <location>
        <begin position="495"/>
        <end position="516"/>
    </location>
</feature>
<reference evidence="4" key="3">
    <citation type="submission" date="2006-01" db="EMBL/GenBank/DDBJ databases">
        <authorList>
            <person name="Buell R."/>
        </authorList>
    </citation>
    <scope>NUCLEOTIDE SEQUENCE</scope>
</reference>
<evidence type="ECO:0000313" key="4">
    <source>
        <dbReference type="EMBL" id="ABA97534.2"/>
    </source>
</evidence>
<protein>
    <submittedName>
        <fullName evidence="4">Retrotransposon protein, putative, unclassified</fullName>
    </submittedName>
</protein>
<feature type="region of interest" description="Disordered" evidence="1">
    <location>
        <begin position="155"/>
        <end position="195"/>
    </location>
</feature>
<feature type="region of interest" description="Disordered" evidence="1">
    <location>
        <begin position="299"/>
        <end position="347"/>
    </location>
</feature>
<dbReference type="GO" id="GO:0004523">
    <property type="term" value="F:RNA-DNA hybrid ribonuclease activity"/>
    <property type="evidence" value="ECO:0007669"/>
    <property type="project" value="InterPro"/>
</dbReference>
<gene>
    <name evidence="4" type="ordered locus">LOC_Os12g21624</name>
</gene>